<protein>
    <submittedName>
        <fullName evidence="1">NADH-quinone oxidoreductase subunit I</fullName>
    </submittedName>
</protein>
<feature type="non-terminal residue" evidence="1">
    <location>
        <position position="27"/>
    </location>
</feature>
<name>A0A6G3WTL2_9ACTN</name>
<dbReference type="AlphaFoldDB" id="A0A6G3WTL2"/>
<dbReference type="EMBL" id="JAAGMN010002040">
    <property type="protein sequence ID" value="NEE08869.1"/>
    <property type="molecule type" value="Genomic_DNA"/>
</dbReference>
<gene>
    <name evidence="1" type="ORF">G3M58_20750</name>
</gene>
<comment type="caution">
    <text evidence="1">The sequence shown here is derived from an EMBL/GenBank/DDBJ whole genome shotgun (WGS) entry which is preliminary data.</text>
</comment>
<evidence type="ECO:0000313" key="1">
    <source>
        <dbReference type="EMBL" id="NEE08869.1"/>
    </source>
</evidence>
<sequence length="27" mass="2740">MPPIPGSGLAKGLAVTLRTMTKKTVTA</sequence>
<accession>A0A6G3WTL2</accession>
<reference evidence="1" key="1">
    <citation type="submission" date="2020-01" db="EMBL/GenBank/DDBJ databases">
        <title>Insect and environment-associated Actinomycetes.</title>
        <authorList>
            <person name="Currrie C."/>
            <person name="Chevrette M."/>
            <person name="Carlson C."/>
            <person name="Stubbendieck R."/>
            <person name="Wendt-Pienkowski E."/>
        </authorList>
    </citation>
    <scope>NUCLEOTIDE SEQUENCE</scope>
    <source>
        <strain evidence="1">SID7499</strain>
    </source>
</reference>
<organism evidence="1">
    <name type="scientific">Streptomyces sp. SID7499</name>
    <dbReference type="NCBI Taxonomy" id="2706086"/>
    <lineage>
        <taxon>Bacteria</taxon>
        <taxon>Bacillati</taxon>
        <taxon>Actinomycetota</taxon>
        <taxon>Actinomycetes</taxon>
        <taxon>Kitasatosporales</taxon>
        <taxon>Streptomycetaceae</taxon>
        <taxon>Streptomyces</taxon>
    </lineage>
</organism>
<proteinExistence type="predicted"/>